<dbReference type="InterPro" id="IPR046521">
    <property type="entry name" value="DUF6698"/>
</dbReference>
<dbReference type="EMBL" id="SGPL01000446">
    <property type="protein sequence ID" value="THH12575.1"/>
    <property type="molecule type" value="Genomic_DNA"/>
</dbReference>
<comment type="caution">
    <text evidence="1">The sequence shown here is derived from an EMBL/GenBank/DDBJ whole genome shotgun (WGS) entry which is preliminary data.</text>
</comment>
<organism evidence="1 2">
    <name type="scientific">Bondarzewia mesenterica</name>
    <dbReference type="NCBI Taxonomy" id="1095465"/>
    <lineage>
        <taxon>Eukaryota</taxon>
        <taxon>Fungi</taxon>
        <taxon>Dikarya</taxon>
        <taxon>Basidiomycota</taxon>
        <taxon>Agaricomycotina</taxon>
        <taxon>Agaricomycetes</taxon>
        <taxon>Russulales</taxon>
        <taxon>Bondarzewiaceae</taxon>
        <taxon>Bondarzewia</taxon>
    </lineage>
</organism>
<evidence type="ECO:0000313" key="1">
    <source>
        <dbReference type="EMBL" id="THH12575.1"/>
    </source>
</evidence>
<proteinExistence type="predicted"/>
<keyword evidence="2" id="KW-1185">Reference proteome</keyword>
<protein>
    <submittedName>
        <fullName evidence="1">Uncharacterized protein</fullName>
    </submittedName>
</protein>
<name>A0A4S4LL13_9AGAM</name>
<dbReference type="AlphaFoldDB" id="A0A4S4LL13"/>
<dbReference type="Pfam" id="PF20414">
    <property type="entry name" value="DUF6698"/>
    <property type="match status" value="1"/>
</dbReference>
<dbReference type="OrthoDB" id="3220614at2759"/>
<sequence length="93" mass="10217">MIAAAGGQARANNMAALKGTMLTFMMPNNIAAKIVPALSAADKELHGFSHAQTARCLCPVMKVKDYDTDTEEYFNILSCFRIYFAHIIAWDTS</sequence>
<accession>A0A4S4LL13</accession>
<dbReference type="Proteomes" id="UP000310158">
    <property type="component" value="Unassembled WGS sequence"/>
</dbReference>
<evidence type="ECO:0000313" key="2">
    <source>
        <dbReference type="Proteomes" id="UP000310158"/>
    </source>
</evidence>
<reference evidence="1 2" key="1">
    <citation type="submission" date="2019-02" db="EMBL/GenBank/DDBJ databases">
        <title>Genome sequencing of the rare red list fungi Bondarzewia mesenterica.</title>
        <authorList>
            <person name="Buettner E."/>
            <person name="Kellner H."/>
        </authorList>
    </citation>
    <scope>NUCLEOTIDE SEQUENCE [LARGE SCALE GENOMIC DNA]</scope>
    <source>
        <strain evidence="1 2">DSM 108281</strain>
    </source>
</reference>
<gene>
    <name evidence="1" type="ORF">EW146_g7564</name>
</gene>